<dbReference type="EMBL" id="PYGA01000003">
    <property type="protein sequence ID" value="PSK99447.1"/>
    <property type="molecule type" value="Genomic_DNA"/>
</dbReference>
<accession>A0A2P8DQE0</accession>
<reference evidence="6 7" key="1">
    <citation type="submission" date="2018-03" db="EMBL/GenBank/DDBJ databases">
        <title>Genomic Encyclopedia of Archaeal and Bacterial Type Strains, Phase II (KMG-II): from individual species to whole genera.</title>
        <authorList>
            <person name="Goeker M."/>
        </authorList>
    </citation>
    <scope>NUCLEOTIDE SEQUENCE [LARGE SCALE GENOMIC DNA]</scope>
    <source>
        <strain evidence="6 7">DSM 45312</strain>
    </source>
</reference>
<keyword evidence="1" id="KW-0805">Transcription regulation</keyword>
<dbReference type="PROSITE" id="PS50977">
    <property type="entry name" value="HTH_TETR_2"/>
    <property type="match status" value="1"/>
</dbReference>
<keyword evidence="7" id="KW-1185">Reference proteome</keyword>
<dbReference type="GO" id="GO:0000976">
    <property type="term" value="F:transcription cis-regulatory region binding"/>
    <property type="evidence" value="ECO:0007669"/>
    <property type="project" value="TreeGrafter"/>
</dbReference>
<dbReference type="PANTHER" id="PTHR30055:SF234">
    <property type="entry name" value="HTH-TYPE TRANSCRIPTIONAL REGULATOR BETI"/>
    <property type="match status" value="1"/>
</dbReference>
<dbReference type="Proteomes" id="UP000240542">
    <property type="component" value="Unassembled WGS sequence"/>
</dbReference>
<evidence type="ECO:0000256" key="2">
    <source>
        <dbReference type="ARBA" id="ARBA00023125"/>
    </source>
</evidence>
<dbReference type="InterPro" id="IPR001647">
    <property type="entry name" value="HTH_TetR"/>
</dbReference>
<dbReference type="InterPro" id="IPR009057">
    <property type="entry name" value="Homeodomain-like_sf"/>
</dbReference>
<dbReference type="InterPro" id="IPR050109">
    <property type="entry name" value="HTH-type_TetR-like_transc_reg"/>
</dbReference>
<dbReference type="GO" id="GO:0003700">
    <property type="term" value="F:DNA-binding transcription factor activity"/>
    <property type="evidence" value="ECO:0007669"/>
    <property type="project" value="TreeGrafter"/>
</dbReference>
<evidence type="ECO:0000256" key="4">
    <source>
        <dbReference type="PROSITE-ProRule" id="PRU00335"/>
    </source>
</evidence>
<feature type="domain" description="HTH tetR-type" evidence="5">
    <location>
        <begin position="1"/>
        <end position="55"/>
    </location>
</feature>
<keyword evidence="3" id="KW-0804">Transcription</keyword>
<dbReference type="PANTHER" id="PTHR30055">
    <property type="entry name" value="HTH-TYPE TRANSCRIPTIONAL REGULATOR RUTR"/>
    <property type="match status" value="1"/>
</dbReference>
<evidence type="ECO:0000259" key="5">
    <source>
        <dbReference type="PROSITE" id="PS50977"/>
    </source>
</evidence>
<keyword evidence="2 4" id="KW-0238">DNA-binding</keyword>
<dbReference type="AlphaFoldDB" id="A0A2P8DQE0"/>
<protein>
    <submittedName>
        <fullName evidence="6">TetR family transcriptional regulator</fullName>
    </submittedName>
</protein>
<dbReference type="PROSITE" id="PS01081">
    <property type="entry name" value="HTH_TETR_1"/>
    <property type="match status" value="1"/>
</dbReference>
<organism evidence="6 7">
    <name type="scientific">Murinocardiopsis flavida</name>
    <dbReference type="NCBI Taxonomy" id="645275"/>
    <lineage>
        <taxon>Bacteria</taxon>
        <taxon>Bacillati</taxon>
        <taxon>Actinomycetota</taxon>
        <taxon>Actinomycetes</taxon>
        <taxon>Streptosporangiales</taxon>
        <taxon>Nocardiopsidaceae</taxon>
        <taxon>Murinocardiopsis</taxon>
    </lineage>
</organism>
<evidence type="ECO:0000313" key="6">
    <source>
        <dbReference type="EMBL" id="PSK99447.1"/>
    </source>
</evidence>
<evidence type="ECO:0000256" key="3">
    <source>
        <dbReference type="ARBA" id="ARBA00023163"/>
    </source>
</evidence>
<dbReference type="InterPro" id="IPR041674">
    <property type="entry name" value="TetR_C_22"/>
</dbReference>
<feature type="DNA-binding region" description="H-T-H motif" evidence="4">
    <location>
        <begin position="18"/>
        <end position="37"/>
    </location>
</feature>
<dbReference type="SUPFAM" id="SSF46689">
    <property type="entry name" value="Homeodomain-like"/>
    <property type="match status" value="1"/>
</dbReference>
<dbReference type="PRINTS" id="PR00455">
    <property type="entry name" value="HTHTETR"/>
</dbReference>
<evidence type="ECO:0000256" key="1">
    <source>
        <dbReference type="ARBA" id="ARBA00023015"/>
    </source>
</evidence>
<dbReference type="Pfam" id="PF00440">
    <property type="entry name" value="TetR_N"/>
    <property type="match status" value="1"/>
</dbReference>
<dbReference type="Gene3D" id="1.10.357.10">
    <property type="entry name" value="Tetracycline Repressor, domain 2"/>
    <property type="match status" value="1"/>
</dbReference>
<proteinExistence type="predicted"/>
<dbReference type="Pfam" id="PF17928">
    <property type="entry name" value="TetR_C_22"/>
    <property type="match status" value="1"/>
</dbReference>
<evidence type="ECO:0000313" key="7">
    <source>
        <dbReference type="Proteomes" id="UP000240542"/>
    </source>
</evidence>
<sequence length="184" mass="20428">MLDACAELLDENGYAELTTTRIAERASVAIGSVYQFFPDKRAVTQALGLRYLEMFSARVSARLAQESFGHWPDAVDAIIDEYIVMHRTVPGFRSLHFGDVVDVNLLDAGVDNNTVIADRLRELVVNGAGARRGERLDRTVTVAVEAADSVLKLAFRDDPDGDRLFIEEAKVLVRSYLSRHFGAR</sequence>
<gene>
    <name evidence="6" type="ORF">CLV63_103172</name>
</gene>
<comment type="caution">
    <text evidence="6">The sequence shown here is derived from an EMBL/GenBank/DDBJ whole genome shotgun (WGS) entry which is preliminary data.</text>
</comment>
<dbReference type="InterPro" id="IPR023772">
    <property type="entry name" value="DNA-bd_HTH_TetR-type_CS"/>
</dbReference>
<name>A0A2P8DQE0_9ACTN</name>